<dbReference type="GO" id="GO:0008270">
    <property type="term" value="F:zinc ion binding"/>
    <property type="evidence" value="ECO:0007669"/>
    <property type="project" value="InterPro"/>
</dbReference>
<feature type="domain" description="LIM zinc-binding" evidence="14">
    <location>
        <begin position="161"/>
        <end position="221"/>
    </location>
</feature>
<dbReference type="Pfam" id="PF06297">
    <property type="entry name" value="PET"/>
    <property type="match status" value="1"/>
</dbReference>
<comment type="caution">
    <text evidence="16">The sequence shown here is derived from an EMBL/GenBank/DDBJ whole genome shotgun (WGS) entry which is preliminary data.</text>
</comment>
<evidence type="ECO:0000256" key="6">
    <source>
        <dbReference type="ARBA" id="ARBA00022723"/>
    </source>
</evidence>
<evidence type="ECO:0000256" key="13">
    <source>
        <dbReference type="PROSITE-ProRule" id="PRU00125"/>
    </source>
</evidence>
<dbReference type="CDD" id="cd09416">
    <property type="entry name" value="LIM2_Testin"/>
    <property type="match status" value="1"/>
</dbReference>
<evidence type="ECO:0000259" key="14">
    <source>
        <dbReference type="PROSITE" id="PS50023"/>
    </source>
</evidence>
<dbReference type="SMART" id="SM00132">
    <property type="entry name" value="LIM"/>
    <property type="match status" value="2"/>
</dbReference>
<dbReference type="PANTHER" id="PTHR24211">
    <property type="entry name" value="LIM DOMAIN-CONTAINING PROTEIN"/>
    <property type="match status" value="1"/>
</dbReference>
<keyword evidence="8 13" id="KW-0862">Zinc</keyword>
<dbReference type="AlphaFoldDB" id="A0A7J8D9E5"/>
<evidence type="ECO:0000256" key="4">
    <source>
        <dbReference type="ARBA" id="ARBA00019588"/>
    </source>
</evidence>
<name>A0A7J8D9E5_ROUAE</name>
<keyword evidence="10 13" id="KW-0440">LIM domain</keyword>
<evidence type="ECO:0000256" key="10">
    <source>
        <dbReference type="ARBA" id="ARBA00023038"/>
    </source>
</evidence>
<comment type="function">
    <text evidence="11">Scaffold protein that may play a role in cell adhesion, cell spreading and in the reorganization of the actin cytoskeleton. Plays a role in the regulation of cell proliferation. May act as a tumor suppressor.</text>
</comment>
<evidence type="ECO:0000313" key="16">
    <source>
        <dbReference type="EMBL" id="KAF6419552.1"/>
    </source>
</evidence>
<dbReference type="InterPro" id="IPR034960">
    <property type="entry name" value="LIM3_Testin"/>
</dbReference>
<keyword evidence="7" id="KW-0677">Repeat</keyword>
<dbReference type="Gene3D" id="2.10.110.10">
    <property type="entry name" value="Cysteine Rich Protein"/>
    <property type="match status" value="2"/>
</dbReference>
<evidence type="ECO:0000313" key="17">
    <source>
        <dbReference type="Proteomes" id="UP000593571"/>
    </source>
</evidence>
<dbReference type="PROSITE" id="PS51303">
    <property type="entry name" value="PET"/>
    <property type="match status" value="1"/>
</dbReference>
<dbReference type="InterPro" id="IPR034959">
    <property type="entry name" value="LIM2_Testin"/>
</dbReference>
<reference evidence="16 17" key="1">
    <citation type="journal article" date="2020" name="Nature">
        <title>Six reference-quality genomes reveal evolution of bat adaptations.</title>
        <authorList>
            <person name="Jebb D."/>
            <person name="Huang Z."/>
            <person name="Pippel M."/>
            <person name="Hughes G.M."/>
            <person name="Lavrichenko K."/>
            <person name="Devanna P."/>
            <person name="Winkler S."/>
            <person name="Jermiin L.S."/>
            <person name="Skirmuntt E.C."/>
            <person name="Katzourakis A."/>
            <person name="Burkitt-Gray L."/>
            <person name="Ray D.A."/>
            <person name="Sullivan K.A.M."/>
            <person name="Roscito J.G."/>
            <person name="Kirilenko B.M."/>
            <person name="Davalos L.M."/>
            <person name="Corthals A.P."/>
            <person name="Power M.L."/>
            <person name="Jones G."/>
            <person name="Ransome R.D."/>
            <person name="Dechmann D.K.N."/>
            <person name="Locatelli A.G."/>
            <person name="Puechmaille S.J."/>
            <person name="Fedrigo O."/>
            <person name="Jarvis E.D."/>
            <person name="Hiller M."/>
            <person name="Vernes S.C."/>
            <person name="Myers E.W."/>
            <person name="Teeling E.C."/>
        </authorList>
    </citation>
    <scope>NUCLEOTIDE SEQUENCE [LARGE SCALE GENOMIC DNA]</scope>
    <source>
        <strain evidence="16">MRouAeg1</strain>
        <tissue evidence="16">Muscle</tissue>
    </source>
</reference>
<dbReference type="EMBL" id="JACASE010000013">
    <property type="protein sequence ID" value="KAF6419552.1"/>
    <property type="molecule type" value="Genomic_DNA"/>
</dbReference>
<dbReference type="FunFam" id="2.10.110.10:FF:000005">
    <property type="entry name" value="Testin isoform 1"/>
    <property type="match status" value="1"/>
</dbReference>
<dbReference type="Proteomes" id="UP000593571">
    <property type="component" value="Unassembled WGS sequence"/>
</dbReference>
<dbReference type="GO" id="GO:0005737">
    <property type="term" value="C:cytoplasm"/>
    <property type="evidence" value="ECO:0007669"/>
    <property type="project" value="UniProtKB-SubCell"/>
</dbReference>
<dbReference type="SUPFAM" id="SSF57716">
    <property type="entry name" value="Glucocorticoid receptor-like (DNA-binding domain)"/>
    <property type="match status" value="2"/>
</dbReference>
<dbReference type="PANTHER" id="PTHR24211:SF1">
    <property type="entry name" value="TESTIN"/>
    <property type="match status" value="1"/>
</dbReference>
<accession>A0A7J8D9E5</accession>
<evidence type="ECO:0000256" key="12">
    <source>
        <dbReference type="ARBA" id="ARBA00046394"/>
    </source>
</evidence>
<sequence length="283" mass="32372">MDLEAKVKKMGLGHEQGFGAPCLKCKEKCEGFELHFWRKICRNCKCGQEEHDVLLSNEEDRKVGKLFEDTKYTTLIAKLKSDGIPMYKRNVMILTNPVAAKKNVSINTVTYEWAPPVQNQALARQYMQMLPKEKQPVAGSEGAQYRKKLYCGRHYCDSEKPRCAGCDELIFSNEYTQAENQNWHLKHFCCFDCDNILAGEIYVMVNDKPVCKPCYVKNHAVVCQGCHNAIDPEVQRVTYNNFSWHASTECFLCSCCSKCLIGQKFMPVEGMVFCSVECKKMMS</sequence>
<evidence type="ECO:0000256" key="3">
    <source>
        <dbReference type="ARBA" id="ARBA00008268"/>
    </source>
</evidence>
<dbReference type="Pfam" id="PF00412">
    <property type="entry name" value="LIM"/>
    <property type="match status" value="2"/>
</dbReference>
<dbReference type="CDD" id="cd09419">
    <property type="entry name" value="LIM3_Testin"/>
    <property type="match status" value="1"/>
</dbReference>
<keyword evidence="5" id="KW-0963">Cytoplasm</keyword>
<evidence type="ECO:0000256" key="7">
    <source>
        <dbReference type="ARBA" id="ARBA00022737"/>
    </source>
</evidence>
<gene>
    <name evidence="16" type="ORF">HJG63_019078</name>
</gene>
<organism evidence="16 17">
    <name type="scientific">Rousettus aegyptiacus</name>
    <name type="common">Egyptian fruit bat</name>
    <name type="synonym">Pteropus aegyptiacus</name>
    <dbReference type="NCBI Taxonomy" id="9407"/>
    <lineage>
        <taxon>Eukaryota</taxon>
        <taxon>Metazoa</taxon>
        <taxon>Chordata</taxon>
        <taxon>Craniata</taxon>
        <taxon>Vertebrata</taxon>
        <taxon>Euteleostomi</taxon>
        <taxon>Mammalia</taxon>
        <taxon>Eutheria</taxon>
        <taxon>Laurasiatheria</taxon>
        <taxon>Chiroptera</taxon>
        <taxon>Yinpterochiroptera</taxon>
        <taxon>Pteropodoidea</taxon>
        <taxon>Pteropodidae</taxon>
        <taxon>Rousettinae</taxon>
        <taxon>Rousettus</taxon>
    </lineage>
</organism>
<evidence type="ECO:0000256" key="8">
    <source>
        <dbReference type="ARBA" id="ARBA00022833"/>
    </source>
</evidence>
<comment type="subcellular location">
    <subcellularLocation>
        <location evidence="1">Cell junction</location>
        <location evidence="1">Focal adhesion</location>
    </subcellularLocation>
    <subcellularLocation>
        <location evidence="2">Cytoplasm</location>
    </subcellularLocation>
</comment>
<evidence type="ECO:0000256" key="9">
    <source>
        <dbReference type="ARBA" id="ARBA00022949"/>
    </source>
</evidence>
<proteinExistence type="inferred from homology"/>
<comment type="similarity">
    <text evidence="3">Belongs to the prickle / espinas / testin family.</text>
</comment>
<keyword evidence="6 13" id="KW-0479">Metal-binding</keyword>
<evidence type="ECO:0000256" key="5">
    <source>
        <dbReference type="ARBA" id="ARBA00022490"/>
    </source>
</evidence>
<dbReference type="PROSITE" id="PS00478">
    <property type="entry name" value="LIM_DOMAIN_1"/>
    <property type="match status" value="1"/>
</dbReference>
<comment type="subunit">
    <text evidence="12">Interacts via LIM domain 1 with ZYX. Interacts (via LIM domain 3) with ENAH and VASP. Interacts with ALKBH4, talin, actin, alpha-actinin, GRIP1 and PXN. Interacts (via LIM domain 2) with ACTL7A (via N-terminus). Heterodimer with ACTL7A; the heterodimer interacts with ENAH to form a heterotrimer.</text>
</comment>
<keyword evidence="9" id="KW-0965">Cell junction</keyword>
<dbReference type="FunFam" id="2.10.110.10:FF:000061">
    <property type="entry name" value="Testin"/>
    <property type="match status" value="1"/>
</dbReference>
<dbReference type="InterPro" id="IPR001781">
    <property type="entry name" value="Znf_LIM"/>
</dbReference>
<dbReference type="InterPro" id="IPR047120">
    <property type="entry name" value="Pk/Esn/Tes"/>
</dbReference>
<feature type="domain" description="PET" evidence="15">
    <location>
        <begin position="92"/>
        <end position="202"/>
    </location>
</feature>
<dbReference type="PROSITE" id="PS50023">
    <property type="entry name" value="LIM_DOMAIN_2"/>
    <property type="match status" value="1"/>
</dbReference>
<keyword evidence="17" id="KW-1185">Reference proteome</keyword>
<evidence type="ECO:0000256" key="11">
    <source>
        <dbReference type="ARBA" id="ARBA00024811"/>
    </source>
</evidence>
<evidence type="ECO:0000259" key="15">
    <source>
        <dbReference type="PROSITE" id="PS51303"/>
    </source>
</evidence>
<dbReference type="InterPro" id="IPR010442">
    <property type="entry name" value="PET_domain"/>
</dbReference>
<protein>
    <recommendedName>
        <fullName evidence="4">Testin</fullName>
    </recommendedName>
</protein>
<dbReference type="GO" id="GO:0005925">
    <property type="term" value="C:focal adhesion"/>
    <property type="evidence" value="ECO:0007669"/>
    <property type="project" value="UniProtKB-SubCell"/>
</dbReference>
<evidence type="ECO:0000256" key="2">
    <source>
        <dbReference type="ARBA" id="ARBA00004496"/>
    </source>
</evidence>
<evidence type="ECO:0000256" key="1">
    <source>
        <dbReference type="ARBA" id="ARBA00004246"/>
    </source>
</evidence>